<dbReference type="InterPro" id="IPR052976">
    <property type="entry name" value="Scoloptoxin-like"/>
</dbReference>
<dbReference type="Proteomes" id="UP000094527">
    <property type="component" value="Unassembled WGS sequence"/>
</dbReference>
<dbReference type="PANTHER" id="PTHR22933">
    <property type="entry name" value="FI18007P1-RELATED"/>
    <property type="match status" value="1"/>
</dbReference>
<keyword evidence="3" id="KW-1185">Reference proteome</keyword>
<dbReference type="AlphaFoldDB" id="A0A1D2MHT9"/>
<feature type="region of interest" description="Disordered" evidence="1">
    <location>
        <begin position="309"/>
        <end position="335"/>
    </location>
</feature>
<dbReference type="EMBL" id="LJIJ01001243">
    <property type="protein sequence ID" value="ODM92394.1"/>
    <property type="molecule type" value="Genomic_DNA"/>
</dbReference>
<name>A0A1D2MHT9_ORCCI</name>
<dbReference type="OrthoDB" id="6428908at2759"/>
<feature type="compositionally biased region" description="Low complexity" evidence="1">
    <location>
        <begin position="367"/>
        <end position="382"/>
    </location>
</feature>
<dbReference type="STRING" id="48709.A0A1D2MHT9"/>
<feature type="region of interest" description="Disordered" evidence="1">
    <location>
        <begin position="47"/>
        <end position="97"/>
    </location>
</feature>
<proteinExistence type="predicted"/>
<comment type="caution">
    <text evidence="2">The sequence shown here is derived from an EMBL/GenBank/DDBJ whole genome shotgun (WGS) entry which is preliminary data.</text>
</comment>
<feature type="region of interest" description="Disordered" evidence="1">
    <location>
        <begin position="349"/>
        <end position="382"/>
    </location>
</feature>
<organism evidence="2 3">
    <name type="scientific">Orchesella cincta</name>
    <name type="common">Springtail</name>
    <name type="synonym">Podura cincta</name>
    <dbReference type="NCBI Taxonomy" id="48709"/>
    <lineage>
        <taxon>Eukaryota</taxon>
        <taxon>Metazoa</taxon>
        <taxon>Ecdysozoa</taxon>
        <taxon>Arthropoda</taxon>
        <taxon>Hexapoda</taxon>
        <taxon>Collembola</taxon>
        <taxon>Entomobryomorpha</taxon>
        <taxon>Entomobryoidea</taxon>
        <taxon>Orchesellidae</taxon>
        <taxon>Orchesellinae</taxon>
        <taxon>Orchesella</taxon>
    </lineage>
</organism>
<gene>
    <name evidence="2" type="ORF">Ocin01_14288</name>
</gene>
<sequence length="504" mass="56333">MMSILDDDTLRLSLAIDDDSHLGGLSPPSLHLIEPKVYLRVSGESGMIRPANKDNEVLSSRTSSQKVEPRARELHEDDHEIEEDEETEDDDMNDNYHHHYPYIESYREKYTKPDLHHPFATSPTEDDSSSSIEAPASTKPKQVWSEIIAQVTTPSSFNEINSSASEHRLADFHFRANLPSYFYNKYSSYSEEDLENVADFDDDHSKYFVKTKPRSVTASGSNIYSNFYYEPPSFSTKSVPIPVKTDRKQFVFASAKPPTNNHDEEGSQHLYVDDHEEDAISHSHNHEDDHELPQQDATIMTTTLPNFTTPQKPYDAEGSSSKIQVDQNNASNRPLDATTSQSILSKVIINNDPDSGTTPQYEEKSETTTTTTFLSGTSTTTEATTTTTDATSIPGVPGIDYPILDEIPQTGFDCKNQRYKGFFADIDTKCQAWHYCDFTDGHSTFLCPNGTLFSKSSSLVIGGSTLIVIRQGSYTSSMRGCIGISNHQSRAFRRISLGSMWTSG</sequence>
<feature type="region of interest" description="Disordered" evidence="1">
    <location>
        <begin position="113"/>
        <end position="139"/>
    </location>
</feature>
<evidence type="ECO:0000313" key="3">
    <source>
        <dbReference type="Proteomes" id="UP000094527"/>
    </source>
</evidence>
<feature type="compositionally biased region" description="Basic and acidic residues" evidence="1">
    <location>
        <begin position="67"/>
        <end position="78"/>
    </location>
</feature>
<feature type="compositionally biased region" description="Polar residues" evidence="1">
    <location>
        <begin position="57"/>
        <end position="66"/>
    </location>
</feature>
<accession>A0A1D2MHT9</accession>
<feature type="compositionally biased region" description="Acidic residues" evidence="1">
    <location>
        <begin position="79"/>
        <end position="93"/>
    </location>
</feature>
<protein>
    <submittedName>
        <fullName evidence="2">Uncharacterized protein</fullName>
    </submittedName>
</protein>
<feature type="compositionally biased region" description="Polar residues" evidence="1">
    <location>
        <begin position="318"/>
        <end position="335"/>
    </location>
</feature>
<evidence type="ECO:0000256" key="1">
    <source>
        <dbReference type="SAM" id="MobiDB-lite"/>
    </source>
</evidence>
<evidence type="ECO:0000313" key="2">
    <source>
        <dbReference type="EMBL" id="ODM92394.1"/>
    </source>
</evidence>
<reference evidence="2 3" key="1">
    <citation type="journal article" date="2016" name="Genome Biol. Evol.">
        <title>Gene Family Evolution Reflects Adaptation to Soil Environmental Stressors in the Genome of the Collembolan Orchesella cincta.</title>
        <authorList>
            <person name="Faddeeva-Vakhrusheva A."/>
            <person name="Derks M.F."/>
            <person name="Anvar S.Y."/>
            <person name="Agamennone V."/>
            <person name="Suring W."/>
            <person name="Smit S."/>
            <person name="van Straalen N.M."/>
            <person name="Roelofs D."/>
        </authorList>
    </citation>
    <scope>NUCLEOTIDE SEQUENCE [LARGE SCALE GENOMIC DNA]</scope>
    <source>
        <tissue evidence="2">Mixed pool</tissue>
    </source>
</reference>
<dbReference type="PANTHER" id="PTHR22933:SF18">
    <property type="match status" value="1"/>
</dbReference>